<evidence type="ECO:0000259" key="2">
    <source>
        <dbReference type="PROSITE" id="PS50042"/>
    </source>
</evidence>
<feature type="domain" description="Cyclic nucleotide-binding" evidence="2">
    <location>
        <begin position="13"/>
        <end position="103"/>
    </location>
</feature>
<dbReference type="GO" id="GO:0008773">
    <property type="term" value="F:[protein-PII] uridylyltransferase activity"/>
    <property type="evidence" value="ECO:0007669"/>
    <property type="project" value="InterPro"/>
</dbReference>
<protein>
    <submittedName>
        <fullName evidence="3">CBS domain-containing protein</fullName>
    </submittedName>
</protein>
<keyword evidence="1" id="KW-0129">CBS domain</keyword>
<dbReference type="InterPro" id="IPR018821">
    <property type="entry name" value="DUF294_put_nucleoTrafse_sb-bd"/>
</dbReference>
<keyword evidence="4" id="KW-1185">Reference proteome</keyword>
<dbReference type="InterPro" id="IPR000595">
    <property type="entry name" value="cNMP-bd_dom"/>
</dbReference>
<dbReference type="OrthoDB" id="9789996at2"/>
<dbReference type="CDD" id="cd05401">
    <property type="entry name" value="NT_GlnE_GlnD_like"/>
    <property type="match status" value="1"/>
</dbReference>
<dbReference type="InterPro" id="IPR005105">
    <property type="entry name" value="GlnD_Uridyltrans_N"/>
</dbReference>
<dbReference type="Gene3D" id="2.60.120.10">
    <property type="entry name" value="Jelly Rolls"/>
    <property type="match status" value="1"/>
</dbReference>
<organism evidence="3 4">
    <name type="scientific">Rhodococcus koreensis</name>
    <dbReference type="NCBI Taxonomy" id="99653"/>
    <lineage>
        <taxon>Bacteria</taxon>
        <taxon>Bacillati</taxon>
        <taxon>Actinomycetota</taxon>
        <taxon>Actinomycetes</taxon>
        <taxon>Mycobacteriales</taxon>
        <taxon>Nocardiaceae</taxon>
        <taxon>Rhodococcus</taxon>
    </lineage>
</organism>
<name>A0A1H4IIU6_9NOCA</name>
<dbReference type="Pfam" id="PF03445">
    <property type="entry name" value="DUF294"/>
    <property type="match status" value="1"/>
</dbReference>
<dbReference type="InterPro" id="IPR000644">
    <property type="entry name" value="CBS_dom"/>
</dbReference>
<evidence type="ECO:0000313" key="4">
    <source>
        <dbReference type="Proteomes" id="UP000183561"/>
    </source>
</evidence>
<dbReference type="InterPro" id="IPR046342">
    <property type="entry name" value="CBS_dom_sf"/>
</dbReference>
<dbReference type="Proteomes" id="UP000183561">
    <property type="component" value="Unassembled WGS sequence"/>
</dbReference>
<accession>A0A1H4IIU6</accession>
<dbReference type="SUPFAM" id="SSF54631">
    <property type="entry name" value="CBS-domain pair"/>
    <property type="match status" value="1"/>
</dbReference>
<dbReference type="EMBL" id="FNSV01000004">
    <property type="protein sequence ID" value="SEB33172.1"/>
    <property type="molecule type" value="Genomic_DNA"/>
</dbReference>
<dbReference type="InterPro" id="IPR014710">
    <property type="entry name" value="RmlC-like_jellyroll"/>
</dbReference>
<dbReference type="PROSITE" id="PS50042">
    <property type="entry name" value="CNMP_BINDING_3"/>
    <property type="match status" value="1"/>
</dbReference>
<reference evidence="4" key="1">
    <citation type="submission" date="2016-10" db="EMBL/GenBank/DDBJ databases">
        <authorList>
            <person name="Varghese N."/>
            <person name="Submissions S."/>
        </authorList>
    </citation>
    <scope>NUCLEOTIDE SEQUENCE [LARGE SCALE GENOMIC DNA]</scope>
    <source>
        <strain evidence="4">DSM 44498</strain>
    </source>
</reference>
<sequence>MQEFIDFLGAQTPYDLLDSDDLDKLARTVEVEFFGSGDVIVPENVPALEHLYIVRTGAVEVLDRGRTVDVLTSGDTFGHVSVLSGLPPALVVRAAEDTLCYRIPDPRTVIAHPDRLRYAHYGTVTARERLLASGGSFNRLERLIVDLTHPISWCHASDSIREVAQTMTRTGQSCANFVHDGQIGIVTDDDFRKRVATGEIPVDAPISAIASIPAMAVSSDVTVSAAYLHMVEHGIHHLVVTDTSGSAVGIARVVDIAATDVRHPLLIRSATASANSFDELARAATMLRPTAVELWDAGVPPFHLGALYSTMVEAVFRKIIDLSTSTAPLAGIHSSWMLLGSLGRREPLLNSDIDTALVWNPTAVDGSTQPSREDIATACRPLLDRLDQFGLMPCPEGLNASSPLFNRTVGAWQQAAALWRAELDNAKYLMLTSTLLDARPITNTALAQPVRAAFSAGAEDPSFGRTFTHYSLGSRPPSGFTRNFVIGRFGELKGHLNLKKAGLRPVASLARALALRTGDTTGSTVDRLDRAHAAGWLNIDEAESLKGAFRLCYELVLDEQIQAIKGDREIRSTVDVDKLDSLQRRHLRAAFRAINQVQERISSDRYEQ</sequence>
<dbReference type="AlphaFoldDB" id="A0A1H4IIU6"/>
<dbReference type="Pfam" id="PF00027">
    <property type="entry name" value="cNMP_binding"/>
    <property type="match status" value="1"/>
</dbReference>
<dbReference type="PANTHER" id="PTHR43080:SF29">
    <property type="entry name" value="OS02G0818000 PROTEIN"/>
    <property type="match status" value="1"/>
</dbReference>
<dbReference type="SUPFAM" id="SSF51206">
    <property type="entry name" value="cAMP-binding domain-like"/>
    <property type="match status" value="1"/>
</dbReference>
<dbReference type="Pfam" id="PF00571">
    <property type="entry name" value="CBS"/>
    <property type="match status" value="2"/>
</dbReference>
<evidence type="ECO:0000256" key="1">
    <source>
        <dbReference type="ARBA" id="ARBA00023122"/>
    </source>
</evidence>
<evidence type="ECO:0000313" key="3">
    <source>
        <dbReference type="EMBL" id="SEB33172.1"/>
    </source>
</evidence>
<dbReference type="InterPro" id="IPR018490">
    <property type="entry name" value="cNMP-bd_dom_sf"/>
</dbReference>
<gene>
    <name evidence="3" type="ORF">SAMN04490239_0666</name>
</gene>
<proteinExistence type="predicted"/>
<dbReference type="Gene3D" id="3.10.580.10">
    <property type="entry name" value="CBS-domain"/>
    <property type="match status" value="1"/>
</dbReference>
<dbReference type="InterPro" id="IPR051257">
    <property type="entry name" value="Diverse_CBS-Domain"/>
</dbReference>
<dbReference type="CDD" id="cd00038">
    <property type="entry name" value="CAP_ED"/>
    <property type="match status" value="1"/>
</dbReference>
<dbReference type="RefSeq" id="WP_072949120.1">
    <property type="nucleotide sequence ID" value="NZ_FNSV01000004.1"/>
</dbReference>
<dbReference type="Pfam" id="PF10335">
    <property type="entry name" value="DUF294_C"/>
    <property type="match status" value="1"/>
</dbReference>
<dbReference type="PANTHER" id="PTHR43080">
    <property type="entry name" value="CBS DOMAIN-CONTAINING PROTEIN CBSX3, MITOCHONDRIAL"/>
    <property type="match status" value="1"/>
</dbReference>
<dbReference type="SMART" id="SM00100">
    <property type="entry name" value="cNMP"/>
    <property type="match status" value="1"/>
</dbReference>